<comment type="caution">
    <text evidence="2">The sequence shown here is derived from an EMBL/GenBank/DDBJ whole genome shotgun (WGS) entry which is preliminary data.</text>
</comment>
<gene>
    <name evidence="2" type="ORF">V6N11_032156</name>
</gene>
<dbReference type="PANTHER" id="PTHR31727">
    <property type="entry name" value="OLEOYL-ACYL CARRIER PROTEIN THIOESTERASE 1, CHLOROPLASTIC"/>
    <property type="match status" value="1"/>
</dbReference>
<name>A0ABR2T0I6_9ROSI</name>
<sequence>MEVGGELDEDDEGWNNLDVNQHVNNVKYVEWILEGAPSSIKKSHGLSRVDMEFRKECNSDSILKCLSKMYENYISKSHNSANGNNNGSVEVEHSLRLDNGQEVARGRTLWNPKHA</sequence>
<evidence type="ECO:0000259" key="1">
    <source>
        <dbReference type="Pfam" id="PF20791"/>
    </source>
</evidence>
<dbReference type="InterPro" id="IPR029069">
    <property type="entry name" value="HotDog_dom_sf"/>
</dbReference>
<keyword evidence="3" id="KW-1185">Reference proteome</keyword>
<dbReference type="Pfam" id="PF20791">
    <property type="entry name" value="Acyl-ACP_TE_C"/>
    <property type="match status" value="1"/>
</dbReference>
<dbReference type="PANTHER" id="PTHR31727:SF9">
    <property type="entry name" value="ACYL-[ACYL-CARRIER-PROTEIN] HYDROLASE"/>
    <property type="match status" value="1"/>
</dbReference>
<accession>A0ABR2T0I6</accession>
<dbReference type="InterPro" id="IPR045023">
    <property type="entry name" value="FATA/B"/>
</dbReference>
<reference evidence="2 3" key="1">
    <citation type="journal article" date="2024" name="G3 (Bethesda)">
        <title>Genome assembly of Hibiscus sabdariffa L. provides insights into metabolisms of medicinal natural products.</title>
        <authorList>
            <person name="Kim T."/>
        </authorList>
    </citation>
    <scope>NUCLEOTIDE SEQUENCE [LARGE SCALE GENOMIC DNA]</scope>
    <source>
        <strain evidence="2">TK-2024</strain>
        <tissue evidence="2">Old leaves</tissue>
    </source>
</reference>
<dbReference type="EMBL" id="JBBPBN010000010">
    <property type="protein sequence ID" value="KAK9030743.1"/>
    <property type="molecule type" value="Genomic_DNA"/>
</dbReference>
<evidence type="ECO:0000313" key="3">
    <source>
        <dbReference type="Proteomes" id="UP001396334"/>
    </source>
</evidence>
<proteinExistence type="predicted"/>
<evidence type="ECO:0000313" key="2">
    <source>
        <dbReference type="EMBL" id="KAK9030743.1"/>
    </source>
</evidence>
<dbReference type="InterPro" id="IPR049427">
    <property type="entry name" value="Acyl-ACP_TE_C"/>
</dbReference>
<dbReference type="Proteomes" id="UP001396334">
    <property type="component" value="Unassembled WGS sequence"/>
</dbReference>
<dbReference type="Gene3D" id="3.10.129.10">
    <property type="entry name" value="Hotdog Thioesterase"/>
    <property type="match status" value="1"/>
</dbReference>
<protein>
    <recommendedName>
        <fullName evidence="1">Acyl-ACP thioesterase-like C-terminal domain-containing protein</fullName>
    </recommendedName>
</protein>
<dbReference type="SUPFAM" id="SSF54637">
    <property type="entry name" value="Thioesterase/thiol ester dehydrase-isomerase"/>
    <property type="match status" value="1"/>
</dbReference>
<feature type="domain" description="Acyl-ACP thioesterase-like C-terminal" evidence="1">
    <location>
        <begin position="14"/>
        <end position="111"/>
    </location>
</feature>
<organism evidence="2 3">
    <name type="scientific">Hibiscus sabdariffa</name>
    <name type="common">roselle</name>
    <dbReference type="NCBI Taxonomy" id="183260"/>
    <lineage>
        <taxon>Eukaryota</taxon>
        <taxon>Viridiplantae</taxon>
        <taxon>Streptophyta</taxon>
        <taxon>Embryophyta</taxon>
        <taxon>Tracheophyta</taxon>
        <taxon>Spermatophyta</taxon>
        <taxon>Magnoliopsida</taxon>
        <taxon>eudicotyledons</taxon>
        <taxon>Gunneridae</taxon>
        <taxon>Pentapetalae</taxon>
        <taxon>rosids</taxon>
        <taxon>malvids</taxon>
        <taxon>Malvales</taxon>
        <taxon>Malvaceae</taxon>
        <taxon>Malvoideae</taxon>
        <taxon>Hibiscus</taxon>
    </lineage>
</organism>